<feature type="signal peptide" evidence="2">
    <location>
        <begin position="1"/>
        <end position="20"/>
    </location>
</feature>
<dbReference type="AlphaFoldDB" id="A0A7C8L486"/>
<comment type="caution">
    <text evidence="3">The sequence shown here is derived from an EMBL/GenBank/DDBJ whole genome shotgun (WGS) entry which is preliminary data.</text>
</comment>
<reference evidence="3 4" key="1">
    <citation type="submission" date="2019-10" db="EMBL/GenBank/DDBJ databases">
        <title>Gracilibacillus sp. nov. isolated from rice seeds.</title>
        <authorList>
            <person name="He S."/>
        </authorList>
    </citation>
    <scope>NUCLEOTIDE SEQUENCE [LARGE SCALE GENOMIC DNA]</scope>
    <source>
        <strain evidence="3 4">TD8</strain>
    </source>
</reference>
<dbReference type="InterPro" id="IPR012640">
    <property type="entry name" value="Membr_lipoprot_lipid_attach_CS"/>
</dbReference>
<dbReference type="OrthoDB" id="2627679at2"/>
<feature type="chain" id="PRO_5028926381" evidence="2">
    <location>
        <begin position="21"/>
        <end position="132"/>
    </location>
</feature>
<protein>
    <submittedName>
        <fullName evidence="3">Uncharacterized protein</fullName>
    </submittedName>
</protein>
<keyword evidence="4" id="KW-1185">Reference proteome</keyword>
<dbReference type="Proteomes" id="UP000480246">
    <property type="component" value="Unassembled WGS sequence"/>
</dbReference>
<dbReference type="Pfam" id="PF08139">
    <property type="entry name" value="LPAM_1"/>
    <property type="match status" value="1"/>
</dbReference>
<keyword evidence="1 2" id="KW-0732">Signal</keyword>
<evidence type="ECO:0000313" key="3">
    <source>
        <dbReference type="EMBL" id="KAB8126016.1"/>
    </source>
</evidence>
<accession>A0A7C8L486</accession>
<proteinExistence type="predicted"/>
<organism evidence="3 4">
    <name type="scientific">Gracilibacillus oryzae</name>
    <dbReference type="NCBI Taxonomy" id="1672701"/>
    <lineage>
        <taxon>Bacteria</taxon>
        <taxon>Bacillati</taxon>
        <taxon>Bacillota</taxon>
        <taxon>Bacilli</taxon>
        <taxon>Bacillales</taxon>
        <taxon>Bacillaceae</taxon>
        <taxon>Gracilibacillus</taxon>
    </lineage>
</organism>
<evidence type="ECO:0000256" key="1">
    <source>
        <dbReference type="ARBA" id="ARBA00022729"/>
    </source>
</evidence>
<dbReference type="PROSITE" id="PS51257">
    <property type="entry name" value="PROKAR_LIPOPROTEIN"/>
    <property type="match status" value="1"/>
</dbReference>
<dbReference type="RefSeq" id="WP_153406839.1">
    <property type="nucleotide sequence ID" value="NZ_ML762454.1"/>
</dbReference>
<evidence type="ECO:0000313" key="4">
    <source>
        <dbReference type="Proteomes" id="UP000480246"/>
    </source>
</evidence>
<name>A0A7C8L486_9BACI</name>
<evidence type="ECO:0000256" key="2">
    <source>
        <dbReference type="SAM" id="SignalP"/>
    </source>
</evidence>
<dbReference type="EMBL" id="WEID01000119">
    <property type="protein sequence ID" value="KAB8126016.1"/>
    <property type="molecule type" value="Genomic_DNA"/>
</dbReference>
<gene>
    <name evidence="3" type="ORF">F9U64_21025</name>
</gene>
<sequence>MKKIILFTMIVVLLSACNNAETKKDAVMDNPTDKTTENLTLDIENALTKIVETPAASSNPNDYVKANQEKFDSIVGHGNKTLDYLLMKFSMTDSDGLREYVMAMACNEILGNANPVKEWSTGRTWFNQYRNM</sequence>